<dbReference type="GO" id="GO:0004833">
    <property type="term" value="F:L-tryptophan 2,3-dioxygenase activity"/>
    <property type="evidence" value="ECO:0007669"/>
    <property type="project" value="InterPro"/>
</dbReference>
<dbReference type="Pfam" id="PF03301">
    <property type="entry name" value="Trp_dioxygenase"/>
    <property type="match status" value="2"/>
</dbReference>
<keyword evidence="2" id="KW-1185">Reference proteome</keyword>
<accession>A0A6G4V1R1</accession>
<dbReference type="PANTHER" id="PTHR10138">
    <property type="entry name" value="TRYPTOPHAN 2,3-DIOXYGENASE"/>
    <property type="match status" value="1"/>
</dbReference>
<gene>
    <name evidence="1" type="ORF">G5C60_09420</name>
</gene>
<dbReference type="GO" id="GO:0020037">
    <property type="term" value="F:heme binding"/>
    <property type="evidence" value="ECO:0007669"/>
    <property type="project" value="InterPro"/>
</dbReference>
<dbReference type="Proteomes" id="UP000472335">
    <property type="component" value="Unassembled WGS sequence"/>
</dbReference>
<dbReference type="GO" id="GO:0019442">
    <property type="term" value="P:L-tryptophan catabolic process to acetyl-CoA"/>
    <property type="evidence" value="ECO:0007669"/>
    <property type="project" value="TreeGrafter"/>
</dbReference>
<proteinExistence type="predicted"/>
<organism evidence="1 2">
    <name type="scientific">Streptomyces scabichelini</name>
    <dbReference type="NCBI Taxonomy" id="2711217"/>
    <lineage>
        <taxon>Bacteria</taxon>
        <taxon>Bacillati</taxon>
        <taxon>Actinomycetota</taxon>
        <taxon>Actinomycetes</taxon>
        <taxon>Kitasatosporales</taxon>
        <taxon>Streptomycetaceae</taxon>
        <taxon>Streptomyces</taxon>
    </lineage>
</organism>
<reference evidence="1 2" key="1">
    <citation type="submission" date="2020-02" db="EMBL/GenBank/DDBJ databases">
        <title>Whole-genome analyses of novel actinobacteria.</title>
        <authorList>
            <person name="Sahin N."/>
            <person name="Gencbay T."/>
        </authorList>
    </citation>
    <scope>NUCLEOTIDE SEQUENCE [LARGE SCALE GENOMIC DNA]</scope>
    <source>
        <strain evidence="1 2">HC44</strain>
    </source>
</reference>
<dbReference type="EMBL" id="JAAKZY010000021">
    <property type="protein sequence ID" value="NGO07865.1"/>
    <property type="molecule type" value="Genomic_DNA"/>
</dbReference>
<dbReference type="SUPFAM" id="SSF140959">
    <property type="entry name" value="Indolic compounds 2,3-dioxygenase-like"/>
    <property type="match status" value="1"/>
</dbReference>
<dbReference type="InterPro" id="IPR004981">
    <property type="entry name" value="Trp_2_3_dOase"/>
</dbReference>
<name>A0A6G4V1R1_9ACTN</name>
<dbReference type="AlphaFoldDB" id="A0A6G4V1R1"/>
<dbReference type="InterPro" id="IPR037217">
    <property type="entry name" value="Trp/Indoleamine_2_3_dOase-like"/>
</dbReference>
<dbReference type="PANTHER" id="PTHR10138:SF0">
    <property type="entry name" value="TRYPTOPHAN 2,3-DIOXYGENASE"/>
    <property type="match status" value="1"/>
</dbReference>
<comment type="caution">
    <text evidence="1">The sequence shown here is derived from an EMBL/GenBank/DDBJ whole genome shotgun (WGS) entry which is preliminary data.</text>
</comment>
<evidence type="ECO:0000313" key="1">
    <source>
        <dbReference type="EMBL" id="NGO07865.1"/>
    </source>
</evidence>
<dbReference type="GO" id="GO:0019441">
    <property type="term" value="P:L-tryptophan catabolic process to kynurenine"/>
    <property type="evidence" value="ECO:0007669"/>
    <property type="project" value="InterPro"/>
</dbReference>
<sequence>MMDTEESYESYLCLDQLLSLQQPSSSGRASGQTVLSEQFFIVCHQTCELWLKQVLADLSAVMEAFSTMRPTDLEHAVALLHRAGELLRLLHEQLIVLERLPFEDFAAFRPFLGSASGAQSPQFHQLERLIGNAVRTGTLYMEFARGAERAGSTVDTIVEAGPEAGVEHRIVEGLLDLGNGYTRWKVGHVALTSRMLGDSPGTGGSAGVAYLMDHATLPFAELRLLRGKSHQRIAETHSGASTAFHAGLP</sequence>
<protein>
    <recommendedName>
        <fullName evidence="3">Tryptophan 2,3-dioxygenase</fullName>
    </recommendedName>
</protein>
<evidence type="ECO:0008006" key="3">
    <source>
        <dbReference type="Google" id="ProtNLM"/>
    </source>
</evidence>
<evidence type="ECO:0000313" key="2">
    <source>
        <dbReference type="Proteomes" id="UP000472335"/>
    </source>
</evidence>
<dbReference type="GO" id="GO:0046872">
    <property type="term" value="F:metal ion binding"/>
    <property type="evidence" value="ECO:0007669"/>
    <property type="project" value="InterPro"/>
</dbReference>
<dbReference type="Gene3D" id="1.20.58.480">
    <property type="match status" value="2"/>
</dbReference>